<dbReference type="InterPro" id="IPR029052">
    <property type="entry name" value="Metallo-depent_PP-like"/>
</dbReference>
<name>A0A561UNH3_9ACTN</name>
<dbReference type="InterPro" id="IPR026575">
    <property type="entry name" value="GpdQ/CpdA-like"/>
</dbReference>
<keyword evidence="7" id="KW-1185">Reference proteome</keyword>
<dbReference type="Pfam" id="PF00149">
    <property type="entry name" value="Metallophos"/>
    <property type="match status" value="1"/>
</dbReference>
<keyword evidence="2" id="KW-0378">Hydrolase</keyword>
<dbReference type="CDD" id="cd07402">
    <property type="entry name" value="MPP_GpdQ"/>
    <property type="match status" value="1"/>
</dbReference>
<dbReference type="EMBL" id="VIWT01000001">
    <property type="protein sequence ID" value="TWG00913.1"/>
    <property type="molecule type" value="Genomic_DNA"/>
</dbReference>
<sequence length="245" mass="25140">MTPSLAHLSDPHLTTGPADGLHRALGRVLALDPHPTCVVITGDLTDRGRPAEYAALREALGEFPLPLHLLPGNHDDPAALATEFGGSALLGGGESTHYVVDHPGLTVVALDSAVAGSPAGELGTGQLAWLDGVLAERPETPAVVCLHHPPAPVGIPFLDRMRLADGPALAEVLARHPQVVRVLAGHAHRPITAQFAGALLAVAPSASGPPPSGARKAGRPQEPAGLLLHLATADGPWVTHHLQLA</sequence>
<dbReference type="PANTHER" id="PTHR42988">
    <property type="entry name" value="PHOSPHOHYDROLASE"/>
    <property type="match status" value="1"/>
</dbReference>
<comment type="caution">
    <text evidence="6">The sequence shown here is derived from an EMBL/GenBank/DDBJ whole genome shotgun (WGS) entry which is preliminary data.</text>
</comment>
<evidence type="ECO:0000313" key="6">
    <source>
        <dbReference type="EMBL" id="TWG00913.1"/>
    </source>
</evidence>
<accession>A0A561UNH3</accession>
<evidence type="ECO:0000259" key="5">
    <source>
        <dbReference type="Pfam" id="PF00149"/>
    </source>
</evidence>
<dbReference type="OrthoDB" id="5241795at2"/>
<keyword evidence="1" id="KW-0479">Metal-binding</keyword>
<dbReference type="RefSeq" id="WP_145906943.1">
    <property type="nucleotide sequence ID" value="NZ_BAAAMZ010000003.1"/>
</dbReference>
<evidence type="ECO:0000313" key="7">
    <source>
        <dbReference type="Proteomes" id="UP000317940"/>
    </source>
</evidence>
<dbReference type="Proteomes" id="UP000317940">
    <property type="component" value="Unassembled WGS sequence"/>
</dbReference>
<reference evidence="6 7" key="1">
    <citation type="submission" date="2019-06" db="EMBL/GenBank/DDBJ databases">
        <title>Sequencing the genomes of 1000 actinobacteria strains.</title>
        <authorList>
            <person name="Klenk H.-P."/>
        </authorList>
    </citation>
    <scope>NUCLEOTIDE SEQUENCE [LARGE SCALE GENOMIC DNA]</scope>
    <source>
        <strain evidence="6 7">DSM 44826</strain>
    </source>
</reference>
<comment type="similarity">
    <text evidence="4">Belongs to the cyclic nucleotide phosphodiesterase class-III family.</text>
</comment>
<proteinExistence type="inferred from homology"/>
<keyword evidence="3" id="KW-0408">Iron</keyword>
<dbReference type="InterPro" id="IPR004843">
    <property type="entry name" value="Calcineurin-like_PHP"/>
</dbReference>
<evidence type="ECO:0000256" key="2">
    <source>
        <dbReference type="ARBA" id="ARBA00022801"/>
    </source>
</evidence>
<dbReference type="PANTHER" id="PTHR42988:SF2">
    <property type="entry name" value="CYCLIC NUCLEOTIDE PHOSPHODIESTERASE CBUA0032-RELATED"/>
    <property type="match status" value="1"/>
</dbReference>
<evidence type="ECO:0000256" key="3">
    <source>
        <dbReference type="ARBA" id="ARBA00023004"/>
    </source>
</evidence>
<protein>
    <submittedName>
        <fullName evidence="6">3',5'-cyclic AMP phosphodiesterase CpdA</fullName>
    </submittedName>
</protein>
<dbReference type="InterPro" id="IPR050884">
    <property type="entry name" value="CNP_phosphodiesterase-III"/>
</dbReference>
<gene>
    <name evidence="6" type="ORF">FHX73_114794</name>
</gene>
<dbReference type="Gene3D" id="3.60.21.10">
    <property type="match status" value="1"/>
</dbReference>
<dbReference type="AlphaFoldDB" id="A0A561UNH3"/>
<evidence type="ECO:0000256" key="1">
    <source>
        <dbReference type="ARBA" id="ARBA00022723"/>
    </source>
</evidence>
<organism evidence="6 7">
    <name type="scientific">Kitasatospora viridis</name>
    <dbReference type="NCBI Taxonomy" id="281105"/>
    <lineage>
        <taxon>Bacteria</taxon>
        <taxon>Bacillati</taxon>
        <taxon>Actinomycetota</taxon>
        <taxon>Actinomycetes</taxon>
        <taxon>Kitasatosporales</taxon>
        <taxon>Streptomycetaceae</taxon>
        <taxon>Kitasatospora</taxon>
    </lineage>
</organism>
<evidence type="ECO:0000256" key="4">
    <source>
        <dbReference type="ARBA" id="ARBA00025742"/>
    </source>
</evidence>
<dbReference type="GO" id="GO:0004112">
    <property type="term" value="F:cyclic-nucleotide phosphodiesterase activity"/>
    <property type="evidence" value="ECO:0007669"/>
    <property type="project" value="InterPro"/>
</dbReference>
<dbReference type="GO" id="GO:0046872">
    <property type="term" value="F:metal ion binding"/>
    <property type="evidence" value="ECO:0007669"/>
    <property type="project" value="UniProtKB-KW"/>
</dbReference>
<dbReference type="SUPFAM" id="SSF56300">
    <property type="entry name" value="Metallo-dependent phosphatases"/>
    <property type="match status" value="1"/>
</dbReference>
<feature type="domain" description="Calcineurin-like phosphoesterase" evidence="5">
    <location>
        <begin position="5"/>
        <end position="190"/>
    </location>
</feature>